<proteinExistence type="predicted"/>
<evidence type="ECO:0000256" key="2">
    <source>
        <dbReference type="SAM" id="Phobius"/>
    </source>
</evidence>
<feature type="region of interest" description="Disordered" evidence="1">
    <location>
        <begin position="1"/>
        <end position="21"/>
    </location>
</feature>
<sequence length="145" mass="15578">MTSAKREASLPAGRYPDERPPQSRRRWFLLASVVVLVAGVLIAYVGYTKFADPDVSGSATGYDIIDSSTVDVQFTVTRNDPHQAVSCIVRARSKDGSETGRREVLIPAGTDQQVGARSRVYTSAPPAVGEVFGCTVNVPDYLKGS</sequence>
<dbReference type="OrthoDB" id="4425882at2"/>
<gene>
    <name evidence="3" type="ORF">SAMN05445060_0854</name>
</gene>
<dbReference type="STRING" id="1344003.SAMN05445060_0854"/>
<dbReference type="InterPro" id="IPR025443">
    <property type="entry name" value="DUF4307"/>
</dbReference>
<organism evidence="3 4">
    <name type="scientific">Williamsia sterculiae</name>
    <dbReference type="NCBI Taxonomy" id="1344003"/>
    <lineage>
        <taxon>Bacteria</taxon>
        <taxon>Bacillati</taxon>
        <taxon>Actinomycetota</taxon>
        <taxon>Actinomycetes</taxon>
        <taxon>Mycobacteriales</taxon>
        <taxon>Nocardiaceae</taxon>
        <taxon>Williamsia</taxon>
    </lineage>
</organism>
<reference evidence="3 4" key="1">
    <citation type="submission" date="2017-01" db="EMBL/GenBank/DDBJ databases">
        <authorList>
            <person name="Mah S.A."/>
            <person name="Swanson W.J."/>
            <person name="Moy G.W."/>
            <person name="Vacquier V.D."/>
        </authorList>
    </citation>
    <scope>NUCLEOTIDE SEQUENCE [LARGE SCALE GENOMIC DNA]</scope>
    <source>
        <strain evidence="3 4">CPCC 203464</strain>
    </source>
</reference>
<dbReference type="AlphaFoldDB" id="A0A1N7DRS8"/>
<feature type="transmembrane region" description="Helical" evidence="2">
    <location>
        <begin position="27"/>
        <end position="47"/>
    </location>
</feature>
<keyword evidence="2" id="KW-0812">Transmembrane</keyword>
<dbReference type="RefSeq" id="WP_076476846.1">
    <property type="nucleotide sequence ID" value="NZ_FTNT01000002.1"/>
</dbReference>
<protein>
    <recommendedName>
        <fullName evidence="5">DUF4307 domain-containing protein</fullName>
    </recommendedName>
</protein>
<keyword evidence="2" id="KW-1133">Transmembrane helix</keyword>
<evidence type="ECO:0000256" key="1">
    <source>
        <dbReference type="SAM" id="MobiDB-lite"/>
    </source>
</evidence>
<dbReference type="Proteomes" id="UP000186218">
    <property type="component" value="Unassembled WGS sequence"/>
</dbReference>
<keyword evidence="2" id="KW-0472">Membrane</keyword>
<name>A0A1N7DRS8_9NOCA</name>
<evidence type="ECO:0008006" key="5">
    <source>
        <dbReference type="Google" id="ProtNLM"/>
    </source>
</evidence>
<dbReference type="Pfam" id="PF14155">
    <property type="entry name" value="DUF4307"/>
    <property type="match status" value="1"/>
</dbReference>
<keyword evidence="4" id="KW-1185">Reference proteome</keyword>
<accession>A0A1N7DRS8</accession>
<dbReference type="EMBL" id="FTNT01000002">
    <property type="protein sequence ID" value="SIR78534.1"/>
    <property type="molecule type" value="Genomic_DNA"/>
</dbReference>
<evidence type="ECO:0000313" key="4">
    <source>
        <dbReference type="Proteomes" id="UP000186218"/>
    </source>
</evidence>
<evidence type="ECO:0000313" key="3">
    <source>
        <dbReference type="EMBL" id="SIR78534.1"/>
    </source>
</evidence>